<evidence type="ECO:0000313" key="7">
    <source>
        <dbReference type="Proteomes" id="UP001501771"/>
    </source>
</evidence>
<dbReference type="InterPro" id="IPR003439">
    <property type="entry name" value="ABC_transporter-like_ATP-bd"/>
</dbReference>
<keyword evidence="4 6" id="KW-0067">ATP-binding</keyword>
<dbReference type="Proteomes" id="UP001501771">
    <property type="component" value="Unassembled WGS sequence"/>
</dbReference>
<reference evidence="6 7" key="1">
    <citation type="journal article" date="2019" name="Int. J. Syst. Evol. Microbiol.">
        <title>The Global Catalogue of Microorganisms (GCM) 10K type strain sequencing project: providing services to taxonomists for standard genome sequencing and annotation.</title>
        <authorList>
            <consortium name="The Broad Institute Genomics Platform"/>
            <consortium name="The Broad Institute Genome Sequencing Center for Infectious Disease"/>
            <person name="Wu L."/>
            <person name="Ma J."/>
        </authorList>
    </citation>
    <scope>NUCLEOTIDE SEQUENCE [LARGE SCALE GENOMIC DNA]</scope>
    <source>
        <strain evidence="6 7">JCM 16022</strain>
    </source>
</reference>
<keyword evidence="3" id="KW-0547">Nucleotide-binding</keyword>
<dbReference type="InterPro" id="IPR027417">
    <property type="entry name" value="P-loop_NTPase"/>
</dbReference>
<accession>A0ABN2ZFP8</accession>
<dbReference type="GO" id="GO:0005524">
    <property type="term" value="F:ATP binding"/>
    <property type="evidence" value="ECO:0007669"/>
    <property type="project" value="UniProtKB-KW"/>
</dbReference>
<feature type="domain" description="ABC transporter" evidence="5">
    <location>
        <begin position="8"/>
        <end position="240"/>
    </location>
</feature>
<name>A0ABN2ZFP8_9ACTN</name>
<gene>
    <name evidence="6" type="ORF">GCM10009844_12020</name>
</gene>
<evidence type="ECO:0000256" key="2">
    <source>
        <dbReference type="ARBA" id="ARBA00022448"/>
    </source>
</evidence>
<dbReference type="PROSITE" id="PS50893">
    <property type="entry name" value="ABC_TRANSPORTER_2"/>
    <property type="match status" value="1"/>
</dbReference>
<protein>
    <submittedName>
        <fullName evidence="6">ABC transporter ATP-binding protein</fullName>
    </submittedName>
</protein>
<comment type="similarity">
    <text evidence="1">Belongs to the ABC transporter superfamily.</text>
</comment>
<dbReference type="PANTHER" id="PTHR43335">
    <property type="entry name" value="ABC TRANSPORTER, ATP-BINDING PROTEIN"/>
    <property type="match status" value="1"/>
</dbReference>
<dbReference type="SMART" id="SM00382">
    <property type="entry name" value="AAA"/>
    <property type="match status" value="1"/>
</dbReference>
<keyword evidence="2" id="KW-0813">Transport</keyword>
<dbReference type="Gene3D" id="3.40.50.300">
    <property type="entry name" value="P-loop containing nucleotide triphosphate hydrolases"/>
    <property type="match status" value="1"/>
</dbReference>
<dbReference type="RefSeq" id="WP_344149076.1">
    <property type="nucleotide sequence ID" value="NZ_BAAAQR010000002.1"/>
</dbReference>
<dbReference type="SUPFAM" id="SSF52540">
    <property type="entry name" value="P-loop containing nucleoside triphosphate hydrolases"/>
    <property type="match status" value="1"/>
</dbReference>
<dbReference type="InterPro" id="IPR017871">
    <property type="entry name" value="ABC_transporter-like_CS"/>
</dbReference>
<dbReference type="PROSITE" id="PS00211">
    <property type="entry name" value="ABC_TRANSPORTER_1"/>
    <property type="match status" value="1"/>
</dbReference>
<comment type="caution">
    <text evidence="6">The sequence shown here is derived from an EMBL/GenBank/DDBJ whole genome shotgun (WGS) entry which is preliminary data.</text>
</comment>
<evidence type="ECO:0000313" key="6">
    <source>
        <dbReference type="EMBL" id="GAA2141520.1"/>
    </source>
</evidence>
<proteinExistence type="inferred from homology"/>
<evidence type="ECO:0000256" key="1">
    <source>
        <dbReference type="ARBA" id="ARBA00005417"/>
    </source>
</evidence>
<dbReference type="Pfam" id="PF00005">
    <property type="entry name" value="ABC_tran"/>
    <property type="match status" value="1"/>
</dbReference>
<keyword evidence="7" id="KW-1185">Reference proteome</keyword>
<organism evidence="6 7">
    <name type="scientific">Nocardioides koreensis</name>
    <dbReference type="NCBI Taxonomy" id="433651"/>
    <lineage>
        <taxon>Bacteria</taxon>
        <taxon>Bacillati</taxon>
        <taxon>Actinomycetota</taxon>
        <taxon>Actinomycetes</taxon>
        <taxon>Propionibacteriales</taxon>
        <taxon>Nocardioidaceae</taxon>
        <taxon>Nocardioides</taxon>
    </lineage>
</organism>
<dbReference type="PANTHER" id="PTHR43335:SF2">
    <property type="entry name" value="ABC TRANSPORTER, ATP-BINDING PROTEIN"/>
    <property type="match status" value="1"/>
</dbReference>
<dbReference type="EMBL" id="BAAAQR010000002">
    <property type="protein sequence ID" value="GAA2141520.1"/>
    <property type="molecule type" value="Genomic_DNA"/>
</dbReference>
<evidence type="ECO:0000256" key="3">
    <source>
        <dbReference type="ARBA" id="ARBA00022741"/>
    </source>
</evidence>
<dbReference type="InterPro" id="IPR003593">
    <property type="entry name" value="AAA+_ATPase"/>
</dbReference>
<evidence type="ECO:0000259" key="5">
    <source>
        <dbReference type="PROSITE" id="PS50893"/>
    </source>
</evidence>
<sequence>MNVPRGTVELTGVGKRYGRKHALADVDLTFDHGVTGLLGPNGAGKTTLLRIVATSIAADSGQVRLLGRDPHGSQADVTAVRRELGYLPQELGYPSDMTAFGFVEYVAVLKEWNDRERRVREVRRVLSLVDLTDQATVRVGRLSGGQRRRVGLAQALLGDPRLIVLDEPTAGLDPAQRADLRRTLSTLGHRSTVLLSTHQTEDVAALCERVVVLAGGTVRFDGAATDLVATAVGRVWLADEPGDDALVSWRTGTGRHHVVGGTPPTGADPAEPTLEDAYLLMLGPDAQRLRAPA</sequence>
<evidence type="ECO:0000256" key="4">
    <source>
        <dbReference type="ARBA" id="ARBA00022840"/>
    </source>
</evidence>